<reference evidence="3 4" key="1">
    <citation type="submission" date="2016-10" db="EMBL/GenBank/DDBJ databases">
        <title>Genome sequence of the basidiomycete white-rot fungus Trametes pubescens.</title>
        <authorList>
            <person name="Makela M.R."/>
            <person name="Granchi Z."/>
            <person name="Peng M."/>
            <person name="De Vries R.P."/>
            <person name="Grigoriev I."/>
            <person name="Riley R."/>
            <person name="Hilden K."/>
        </authorList>
    </citation>
    <scope>NUCLEOTIDE SEQUENCE [LARGE SCALE GENOMIC DNA]</scope>
    <source>
        <strain evidence="3 4">FBCC735</strain>
    </source>
</reference>
<gene>
    <name evidence="3" type="ORF">TRAPUB_671</name>
</gene>
<dbReference type="EMBL" id="MNAD01001042">
    <property type="protein sequence ID" value="OJT08488.1"/>
    <property type="molecule type" value="Genomic_DNA"/>
</dbReference>
<keyword evidence="2" id="KW-1133">Transmembrane helix</keyword>
<feature type="region of interest" description="Disordered" evidence="1">
    <location>
        <begin position="75"/>
        <end position="156"/>
    </location>
</feature>
<dbReference type="Pfam" id="PF02157">
    <property type="entry name" value="Man-6-P_recep"/>
    <property type="match status" value="1"/>
</dbReference>
<dbReference type="Proteomes" id="UP000184267">
    <property type="component" value="Unassembled WGS sequence"/>
</dbReference>
<sequence>MACPTSEGGAFGQIVSILAIVAAILFALYMLGGFVYNRYVLELQGLDQIPRFSFFSFSDTLQFFRECIGRVRDRSSDAWHSQDFGGRSWSSSQGGSWGSSGRHGYGGLGGTPEEGQTMLSGPPGFLDEQDEEDEEATTPRGGPGSGGMDSNGVIRL</sequence>
<keyword evidence="2" id="KW-0472">Membrane</keyword>
<dbReference type="AlphaFoldDB" id="A0A1M2VLN4"/>
<comment type="caution">
    <text evidence="3">The sequence shown here is derived from an EMBL/GenBank/DDBJ whole genome shotgun (WGS) entry which is preliminary data.</text>
</comment>
<feature type="transmembrane region" description="Helical" evidence="2">
    <location>
        <begin position="14"/>
        <end position="36"/>
    </location>
</feature>
<accession>A0A1M2VLN4</accession>
<proteinExistence type="predicted"/>
<feature type="compositionally biased region" description="Gly residues" evidence="1">
    <location>
        <begin position="95"/>
        <end position="112"/>
    </location>
</feature>
<evidence type="ECO:0000256" key="2">
    <source>
        <dbReference type="SAM" id="Phobius"/>
    </source>
</evidence>
<evidence type="ECO:0000313" key="4">
    <source>
        <dbReference type="Proteomes" id="UP000184267"/>
    </source>
</evidence>
<keyword evidence="4" id="KW-1185">Reference proteome</keyword>
<evidence type="ECO:0000256" key="1">
    <source>
        <dbReference type="SAM" id="MobiDB-lite"/>
    </source>
</evidence>
<feature type="compositionally biased region" description="Acidic residues" evidence="1">
    <location>
        <begin position="127"/>
        <end position="136"/>
    </location>
</feature>
<dbReference type="OrthoDB" id="4504960at2759"/>
<dbReference type="STRING" id="154538.A0A1M2VLN4"/>
<name>A0A1M2VLN4_TRAPU</name>
<evidence type="ECO:0000313" key="3">
    <source>
        <dbReference type="EMBL" id="OJT08488.1"/>
    </source>
</evidence>
<organism evidence="3 4">
    <name type="scientific">Trametes pubescens</name>
    <name type="common">White-rot fungus</name>
    <dbReference type="NCBI Taxonomy" id="154538"/>
    <lineage>
        <taxon>Eukaryota</taxon>
        <taxon>Fungi</taxon>
        <taxon>Dikarya</taxon>
        <taxon>Basidiomycota</taxon>
        <taxon>Agaricomycotina</taxon>
        <taxon>Agaricomycetes</taxon>
        <taxon>Polyporales</taxon>
        <taxon>Polyporaceae</taxon>
        <taxon>Trametes</taxon>
    </lineage>
</organism>
<feature type="compositionally biased region" description="Low complexity" evidence="1">
    <location>
        <begin position="85"/>
        <end position="94"/>
    </location>
</feature>
<keyword evidence="2" id="KW-0812">Transmembrane</keyword>
<dbReference type="InterPro" id="IPR028927">
    <property type="entry name" value="Man-6-P_rcpt"/>
</dbReference>
<protein>
    <submittedName>
        <fullName evidence="3">Uncharacterized protein</fullName>
    </submittedName>
</protein>